<evidence type="ECO:0000313" key="3">
    <source>
        <dbReference type="Proteomes" id="UP000321638"/>
    </source>
</evidence>
<dbReference type="InterPro" id="IPR011059">
    <property type="entry name" value="Metal-dep_hydrolase_composite"/>
</dbReference>
<dbReference type="InterPro" id="IPR013108">
    <property type="entry name" value="Amidohydro_3"/>
</dbReference>
<dbReference type="SUPFAM" id="SSF51338">
    <property type="entry name" value="Composite domain of metallo-dependent hydrolases"/>
    <property type="match status" value="1"/>
</dbReference>
<feature type="domain" description="Amidohydrolase 3" evidence="1">
    <location>
        <begin position="43"/>
        <end position="536"/>
    </location>
</feature>
<keyword evidence="3" id="KW-1185">Reference proteome</keyword>
<dbReference type="PANTHER" id="PTHR11647">
    <property type="entry name" value="HYDRANTOINASE/DIHYDROPYRIMIDINASE FAMILY MEMBER"/>
    <property type="match status" value="1"/>
</dbReference>
<protein>
    <submittedName>
        <fullName evidence="2">Amidohydrolase family protein</fullName>
    </submittedName>
</protein>
<gene>
    <name evidence="2" type="ORF">FHP25_14915</name>
</gene>
<dbReference type="GO" id="GO:0016812">
    <property type="term" value="F:hydrolase activity, acting on carbon-nitrogen (but not peptide) bonds, in cyclic amides"/>
    <property type="evidence" value="ECO:0007669"/>
    <property type="project" value="TreeGrafter"/>
</dbReference>
<organism evidence="2 3">
    <name type="scientific">Vineibacter terrae</name>
    <dbReference type="NCBI Taxonomy" id="2586908"/>
    <lineage>
        <taxon>Bacteria</taxon>
        <taxon>Pseudomonadati</taxon>
        <taxon>Pseudomonadota</taxon>
        <taxon>Alphaproteobacteria</taxon>
        <taxon>Hyphomicrobiales</taxon>
        <taxon>Vineibacter</taxon>
    </lineage>
</organism>
<name>A0A5C8PLT6_9HYPH</name>
<evidence type="ECO:0000313" key="2">
    <source>
        <dbReference type="EMBL" id="TXL75169.1"/>
    </source>
</evidence>
<reference evidence="2 3" key="1">
    <citation type="submission" date="2019-06" db="EMBL/GenBank/DDBJ databases">
        <title>New taxonomy in bacterial strain CC-CFT640, isolated from vineyard.</title>
        <authorList>
            <person name="Lin S.-Y."/>
            <person name="Tsai C.-F."/>
            <person name="Young C.-C."/>
        </authorList>
    </citation>
    <scope>NUCLEOTIDE SEQUENCE [LARGE SCALE GENOMIC DNA]</scope>
    <source>
        <strain evidence="2 3">CC-CFT640</strain>
    </source>
</reference>
<dbReference type="SUPFAM" id="SSF51556">
    <property type="entry name" value="Metallo-dependent hydrolases"/>
    <property type="match status" value="1"/>
</dbReference>
<dbReference type="AlphaFoldDB" id="A0A5C8PLT6"/>
<keyword evidence="2" id="KW-0378">Hydrolase</keyword>
<dbReference type="OrthoDB" id="9766983at2"/>
<dbReference type="Proteomes" id="UP000321638">
    <property type="component" value="Unassembled WGS sequence"/>
</dbReference>
<dbReference type="InterPro" id="IPR032466">
    <property type="entry name" value="Metal_Hydrolase"/>
</dbReference>
<dbReference type="PANTHER" id="PTHR11647:SF1">
    <property type="entry name" value="COLLAPSIN RESPONSE MEDIATOR PROTEIN"/>
    <property type="match status" value="1"/>
</dbReference>
<evidence type="ECO:0000259" key="1">
    <source>
        <dbReference type="Pfam" id="PF07969"/>
    </source>
</evidence>
<dbReference type="GO" id="GO:0005829">
    <property type="term" value="C:cytosol"/>
    <property type="evidence" value="ECO:0007669"/>
    <property type="project" value="TreeGrafter"/>
</dbReference>
<comment type="caution">
    <text evidence="2">The sequence shown here is derived from an EMBL/GenBank/DDBJ whole genome shotgun (WGS) entry which is preliminary data.</text>
</comment>
<sequence length="561" mass="60239">MFDLVIKDCVIYDGTGGAPRHGDLAVTDGRIAAIGGKLGPARDTVNADGLALAPGIIDGHTHYDAQITWDPFIDPSPALGVTTAVLGNCGFTIAPCKPADRDLTMRHLTHVEGMSLDALRAGIRWDFESFPQYLDMLARQGVGPNVACFAGHSAIRTFVMGADATERAATDREIARMAALVREAMAAGAVGFATSTAEAHNGEGGTPMPSRLADDKELRALVRAMGDSGVGVYMLTKGSKTSIPYLEELAVEARRPVVIAALFHSNTNPTAAFTWLEQVNAARARGRTLVAQTSCCPLSMDFTFRSPYLFESMQSWKPAMAAHDGEALKRVYRDPSWRDAVRRELAAARGRLVFNSEWDRLFVVETAKDENRALEGMTLAALAAKAGKDPLDCILDLALSEDLDTLFVAQLLHNDETAVGRILADPDTHISLSDAGAHLTFFCDAGFGLHLMGHWSRDLGVLDLAQAVHRLTGQPARLFGLQDRGLLREGHAADLMLFDPGTVARGPKRRVHDLPSGAARLTTSAVGLHGVWVNGTRMADARGLCADPAARPGEVLRRFSS</sequence>
<dbReference type="Pfam" id="PF07969">
    <property type="entry name" value="Amidohydro_3"/>
    <property type="match status" value="1"/>
</dbReference>
<accession>A0A5C8PLT6</accession>
<dbReference type="EMBL" id="VDUZ01000015">
    <property type="protein sequence ID" value="TXL75169.1"/>
    <property type="molecule type" value="Genomic_DNA"/>
</dbReference>
<dbReference type="Gene3D" id="3.20.20.140">
    <property type="entry name" value="Metal-dependent hydrolases"/>
    <property type="match status" value="2"/>
</dbReference>
<proteinExistence type="predicted"/>
<dbReference type="RefSeq" id="WP_147847740.1">
    <property type="nucleotide sequence ID" value="NZ_VDUZ01000015.1"/>
</dbReference>
<dbReference type="InterPro" id="IPR050378">
    <property type="entry name" value="Metallo-dep_Hydrolases_sf"/>
</dbReference>